<protein>
    <submittedName>
        <fullName evidence="4">Aerotolerance protein BatB / Aerotolerance protein BatC</fullName>
    </submittedName>
</protein>
<dbReference type="EMBL" id="UOFQ01000183">
    <property type="protein sequence ID" value="VAW90361.1"/>
    <property type="molecule type" value="Genomic_DNA"/>
</dbReference>
<dbReference type="InterPro" id="IPR050768">
    <property type="entry name" value="UPF0353/GerABKA_families"/>
</dbReference>
<name>A0A3B0ZFL4_9ZZZZ</name>
<dbReference type="PROSITE" id="PS50293">
    <property type="entry name" value="TPR_REGION"/>
    <property type="match status" value="1"/>
</dbReference>
<dbReference type="Pfam" id="PF13519">
    <property type="entry name" value="VWA_2"/>
    <property type="match status" value="1"/>
</dbReference>
<reference evidence="4" key="1">
    <citation type="submission" date="2018-06" db="EMBL/GenBank/DDBJ databases">
        <authorList>
            <person name="Zhirakovskaya E."/>
        </authorList>
    </citation>
    <scope>NUCLEOTIDE SEQUENCE</scope>
</reference>
<feature type="compositionally biased region" description="Low complexity" evidence="1">
    <location>
        <begin position="498"/>
        <end position="512"/>
    </location>
</feature>
<dbReference type="InterPro" id="IPR011990">
    <property type="entry name" value="TPR-like_helical_dom_sf"/>
</dbReference>
<dbReference type="SUPFAM" id="SSF48452">
    <property type="entry name" value="TPR-like"/>
    <property type="match status" value="1"/>
</dbReference>
<feature type="compositionally biased region" description="Low complexity" evidence="1">
    <location>
        <begin position="602"/>
        <end position="616"/>
    </location>
</feature>
<organism evidence="4">
    <name type="scientific">hydrothermal vent metagenome</name>
    <dbReference type="NCBI Taxonomy" id="652676"/>
    <lineage>
        <taxon>unclassified sequences</taxon>
        <taxon>metagenomes</taxon>
        <taxon>ecological metagenomes</taxon>
    </lineage>
</organism>
<feature type="compositionally biased region" description="Polar residues" evidence="1">
    <location>
        <begin position="513"/>
        <end position="526"/>
    </location>
</feature>
<feature type="transmembrane region" description="Helical" evidence="2">
    <location>
        <begin position="66"/>
        <end position="86"/>
    </location>
</feature>
<keyword evidence="2" id="KW-1133">Transmembrane helix</keyword>
<sequence length="662" mass="72756">MNLDEMIQGFHFLRPWWLLLLPFLILVLWYLRRARLQSRRWQSVCDAALLPHLLISESGVRQRRGVLLMVALVGLLAITAMAGPAWKQLEQPVFRDQSALVLMLDLSRSMDATDVKPTRLTRARLKLIDMLKQRKEGQSALIVYAADAFVVSPLTEDAETIVAQISSLKTTLMPQQGSRPDLAIDMAQQLLTQAGATRGDLLLISDGLENVPTDKLQSSVSELSQSGYRLSILGVGDVEGAPIVLPDGGFLKDSSGAIVIPRLDEVGLRDLAQQGGGHYQAMRVDDLDITTLLGAARLINESELKESQGFKADQWREEGPWLLLLLLPLVLMVFRRGNLLVICLVALPLMSMTPGSAEAEESPVSDNQQSWWDDLWSTPDQRASRAFAADDAEQAASLFEDKEWQAAANYRNGNYQQSIDALTGIESAEAYYNKGNAYAQLKQWQAALDAYDQALLRQSKHADAKHNRALVEEQLKQESGESSDDDSQSGESNEDGEQSQQSDSQPGDSQPGESESNSSPDDQSGDQAGDQPGEQSDQQQDGQSSSSDEMGDVPQPSSAGEEGEPSQQEQAQQMSEEGEESADETQQASQAEEADGGDQSEETTATAAELSEAQAEIQRANDQWLRRIPDDPGGLLRRKFQYQSQREKNRSGGQPRSEGEAW</sequence>
<evidence type="ECO:0000259" key="3">
    <source>
        <dbReference type="PROSITE" id="PS50234"/>
    </source>
</evidence>
<keyword evidence="2" id="KW-0472">Membrane</keyword>
<dbReference type="PROSITE" id="PS50234">
    <property type="entry name" value="VWFA"/>
    <property type="match status" value="1"/>
</dbReference>
<evidence type="ECO:0000256" key="1">
    <source>
        <dbReference type="SAM" id="MobiDB-lite"/>
    </source>
</evidence>
<dbReference type="PROSITE" id="PS50005">
    <property type="entry name" value="TPR"/>
    <property type="match status" value="1"/>
</dbReference>
<feature type="region of interest" description="Disordered" evidence="1">
    <location>
        <begin position="473"/>
        <end position="662"/>
    </location>
</feature>
<evidence type="ECO:0000313" key="4">
    <source>
        <dbReference type="EMBL" id="VAW90361.1"/>
    </source>
</evidence>
<dbReference type="Gene3D" id="3.40.50.410">
    <property type="entry name" value="von Willebrand factor, type A domain"/>
    <property type="match status" value="1"/>
</dbReference>
<dbReference type="InterPro" id="IPR036465">
    <property type="entry name" value="vWFA_dom_sf"/>
</dbReference>
<dbReference type="Gene3D" id="1.25.40.10">
    <property type="entry name" value="Tetratricopeptide repeat domain"/>
    <property type="match status" value="1"/>
</dbReference>
<dbReference type="SMART" id="SM00327">
    <property type="entry name" value="VWA"/>
    <property type="match status" value="1"/>
</dbReference>
<evidence type="ECO:0000256" key="2">
    <source>
        <dbReference type="SAM" id="Phobius"/>
    </source>
</evidence>
<accession>A0A3B0ZFL4</accession>
<dbReference type="SMART" id="SM00028">
    <property type="entry name" value="TPR"/>
    <property type="match status" value="1"/>
</dbReference>
<dbReference type="InterPro" id="IPR019734">
    <property type="entry name" value="TPR_rpt"/>
</dbReference>
<feature type="compositionally biased region" description="Acidic residues" evidence="1">
    <location>
        <begin position="481"/>
        <end position="497"/>
    </location>
</feature>
<feature type="compositionally biased region" description="Acidic residues" evidence="1">
    <location>
        <begin position="592"/>
        <end position="601"/>
    </location>
</feature>
<dbReference type="PANTHER" id="PTHR22550:SF14">
    <property type="entry name" value="VWFA DOMAIN-CONTAINING PROTEIN"/>
    <property type="match status" value="1"/>
</dbReference>
<dbReference type="AlphaFoldDB" id="A0A3B0ZFL4"/>
<feature type="compositionally biased region" description="Low complexity" evidence="1">
    <location>
        <begin position="529"/>
        <end position="575"/>
    </location>
</feature>
<dbReference type="PANTHER" id="PTHR22550">
    <property type="entry name" value="SPORE GERMINATION PROTEIN"/>
    <property type="match status" value="1"/>
</dbReference>
<dbReference type="SUPFAM" id="SSF53300">
    <property type="entry name" value="vWA-like"/>
    <property type="match status" value="1"/>
</dbReference>
<proteinExistence type="predicted"/>
<feature type="transmembrane region" description="Helical" evidence="2">
    <location>
        <begin position="12"/>
        <end position="31"/>
    </location>
</feature>
<gene>
    <name evidence="4" type="ORF">MNBD_GAMMA17-453</name>
</gene>
<feature type="domain" description="VWFA" evidence="3">
    <location>
        <begin position="99"/>
        <end position="302"/>
    </location>
</feature>
<keyword evidence="2" id="KW-0812">Transmembrane</keyword>
<dbReference type="InterPro" id="IPR002035">
    <property type="entry name" value="VWF_A"/>
</dbReference>
<dbReference type="Pfam" id="PF00515">
    <property type="entry name" value="TPR_1"/>
    <property type="match status" value="1"/>
</dbReference>